<keyword evidence="2" id="KW-1185">Reference proteome</keyword>
<organism evidence="1 2">
    <name type="scientific">Penicillium freii</name>
    <dbReference type="NCBI Taxonomy" id="48697"/>
    <lineage>
        <taxon>Eukaryota</taxon>
        <taxon>Fungi</taxon>
        <taxon>Dikarya</taxon>
        <taxon>Ascomycota</taxon>
        <taxon>Pezizomycotina</taxon>
        <taxon>Eurotiomycetes</taxon>
        <taxon>Eurotiomycetidae</taxon>
        <taxon>Eurotiales</taxon>
        <taxon>Aspergillaceae</taxon>
        <taxon>Penicillium</taxon>
    </lineage>
</organism>
<dbReference type="AlphaFoldDB" id="A0A124GR80"/>
<gene>
    <name evidence="1" type="ORF">ACN42_g6740</name>
</gene>
<accession>A0A124GR80</accession>
<evidence type="ECO:0000313" key="1">
    <source>
        <dbReference type="EMBL" id="KUM60396.1"/>
    </source>
</evidence>
<protein>
    <submittedName>
        <fullName evidence="1">Uncharacterized protein</fullName>
    </submittedName>
</protein>
<reference evidence="1 2" key="1">
    <citation type="submission" date="2015-10" db="EMBL/GenBank/DDBJ databases">
        <title>Genome sequencing of Penicillium freii.</title>
        <authorList>
            <person name="Nguyen H.D."/>
            <person name="Visagie C.M."/>
            <person name="Seifert K.A."/>
        </authorList>
    </citation>
    <scope>NUCLEOTIDE SEQUENCE [LARGE SCALE GENOMIC DNA]</scope>
    <source>
        <strain evidence="1 2">DAOM 242723</strain>
    </source>
</reference>
<sequence length="74" mass="8110">MTEYLGLLSYRFPITGFGNPGLRTDPSETTCQPSHIGSPSPGGKCQKDGAKYVTCSFNLDLDLDLDLDYLESFD</sequence>
<name>A0A124GR80_PENFR</name>
<dbReference type="Proteomes" id="UP000055045">
    <property type="component" value="Unassembled WGS sequence"/>
</dbReference>
<evidence type="ECO:0000313" key="2">
    <source>
        <dbReference type="Proteomes" id="UP000055045"/>
    </source>
</evidence>
<comment type="caution">
    <text evidence="1">The sequence shown here is derived from an EMBL/GenBank/DDBJ whole genome shotgun (WGS) entry which is preliminary data.</text>
</comment>
<dbReference type="EMBL" id="LLXE01000177">
    <property type="protein sequence ID" value="KUM60396.1"/>
    <property type="molecule type" value="Genomic_DNA"/>
</dbReference>
<proteinExistence type="predicted"/>